<keyword evidence="2" id="KW-1185">Reference proteome</keyword>
<organism evidence="1 2">
    <name type="scientific">Actinomadura meridiana</name>
    <dbReference type="NCBI Taxonomy" id="559626"/>
    <lineage>
        <taxon>Bacteria</taxon>
        <taxon>Bacillati</taxon>
        <taxon>Actinomycetota</taxon>
        <taxon>Actinomycetes</taxon>
        <taxon>Streptosporangiales</taxon>
        <taxon>Thermomonosporaceae</taxon>
        <taxon>Actinomadura</taxon>
    </lineage>
</organism>
<gene>
    <name evidence="1" type="ORF">GCM10022254_43270</name>
</gene>
<name>A0ABP8C973_9ACTN</name>
<accession>A0ABP8C973</accession>
<sequence>MGVLSKIWMRWQLEALRIRFPEWDIVRTGRDVWHIKKPPVNRVIIGRLETVHGEIEWFEKLLGNGVVPVGRLRSSGGRDAGAECDSTNIADD</sequence>
<dbReference type="EMBL" id="BAABAS010000015">
    <property type="protein sequence ID" value="GAA4235629.1"/>
    <property type="molecule type" value="Genomic_DNA"/>
</dbReference>
<reference evidence="2" key="1">
    <citation type="journal article" date="2019" name="Int. J. Syst. Evol. Microbiol.">
        <title>The Global Catalogue of Microorganisms (GCM) 10K type strain sequencing project: providing services to taxonomists for standard genome sequencing and annotation.</title>
        <authorList>
            <consortium name="The Broad Institute Genomics Platform"/>
            <consortium name="The Broad Institute Genome Sequencing Center for Infectious Disease"/>
            <person name="Wu L."/>
            <person name="Ma J."/>
        </authorList>
    </citation>
    <scope>NUCLEOTIDE SEQUENCE [LARGE SCALE GENOMIC DNA]</scope>
    <source>
        <strain evidence="2">JCM 17440</strain>
    </source>
</reference>
<proteinExistence type="predicted"/>
<protein>
    <submittedName>
        <fullName evidence="1">Uncharacterized protein</fullName>
    </submittedName>
</protein>
<dbReference type="Proteomes" id="UP001501710">
    <property type="component" value="Unassembled WGS sequence"/>
</dbReference>
<comment type="caution">
    <text evidence="1">The sequence shown here is derived from an EMBL/GenBank/DDBJ whole genome shotgun (WGS) entry which is preliminary data.</text>
</comment>
<evidence type="ECO:0000313" key="1">
    <source>
        <dbReference type="EMBL" id="GAA4235629.1"/>
    </source>
</evidence>
<evidence type="ECO:0000313" key="2">
    <source>
        <dbReference type="Proteomes" id="UP001501710"/>
    </source>
</evidence>